<dbReference type="InterPro" id="IPR002514">
    <property type="entry name" value="Transposase_8"/>
</dbReference>
<reference evidence="1 2" key="1">
    <citation type="submission" date="2019-07" db="EMBL/GenBank/DDBJ databases">
        <title>Thalassofilum flectens gen. nov., sp. nov., a novel moderate thermophilic anaerobe from a shallow sea hot spring in Kunashir Island (Russia), representing a new family in the order Bacteroidales, and proposal of Thalassofilacea fam. nov.</title>
        <authorList>
            <person name="Kochetkova T.V."/>
            <person name="Podosokorskaya O.A."/>
            <person name="Novikov A."/>
            <person name="Elcheninov A.G."/>
            <person name="Toshchakov S.V."/>
            <person name="Kublanov I.V."/>
        </authorList>
    </citation>
    <scope>NUCLEOTIDE SEQUENCE [LARGE SCALE GENOMIC DNA]</scope>
    <source>
        <strain evidence="1 2">38-H</strain>
    </source>
</reference>
<sequence>MKRGRRKFTLEEKLQILREGENQGVDVTCRKFQISRSLFYSWKSKFDQQGPDGLAPQYHRVDPKIRALERENERLRKIISRQAIPGRILA</sequence>
<dbReference type="RefSeq" id="WP_173076078.1">
    <property type="nucleotide sequence ID" value="NZ_CP041345.1"/>
</dbReference>
<evidence type="ECO:0000313" key="1">
    <source>
        <dbReference type="EMBL" id="QKG80884.1"/>
    </source>
</evidence>
<dbReference type="AlphaFoldDB" id="A0A7D4C1N7"/>
<accession>A0A7D4C1N7</accession>
<evidence type="ECO:0000313" key="2">
    <source>
        <dbReference type="Proteomes" id="UP000500961"/>
    </source>
</evidence>
<dbReference type="GO" id="GO:0004803">
    <property type="term" value="F:transposase activity"/>
    <property type="evidence" value="ECO:0007669"/>
    <property type="project" value="InterPro"/>
</dbReference>
<dbReference type="EMBL" id="CP041345">
    <property type="protein sequence ID" value="QKG80884.1"/>
    <property type="molecule type" value="Genomic_DNA"/>
</dbReference>
<proteinExistence type="predicted"/>
<dbReference type="KEGG" id="ttz:FHG85_11630"/>
<dbReference type="Pfam" id="PF01527">
    <property type="entry name" value="HTH_Tnp_1"/>
    <property type="match status" value="1"/>
</dbReference>
<dbReference type="InterPro" id="IPR036388">
    <property type="entry name" value="WH-like_DNA-bd_sf"/>
</dbReference>
<organism evidence="1 2">
    <name type="scientific">Tenuifilum thalassicum</name>
    <dbReference type="NCBI Taxonomy" id="2590900"/>
    <lineage>
        <taxon>Bacteria</taxon>
        <taxon>Pseudomonadati</taxon>
        <taxon>Bacteroidota</taxon>
        <taxon>Bacteroidia</taxon>
        <taxon>Bacteroidales</taxon>
        <taxon>Tenuifilaceae</taxon>
        <taxon>Tenuifilum</taxon>
    </lineage>
</organism>
<dbReference type="Proteomes" id="UP000500961">
    <property type="component" value="Chromosome"/>
</dbReference>
<protein>
    <submittedName>
        <fullName evidence="1">Transposase</fullName>
    </submittedName>
</protein>
<name>A0A7D4C1N7_9BACT</name>
<keyword evidence="2" id="KW-1185">Reference proteome</keyword>
<gene>
    <name evidence="1" type="ORF">FHG85_11630</name>
</gene>
<dbReference type="GO" id="GO:0043565">
    <property type="term" value="F:sequence-specific DNA binding"/>
    <property type="evidence" value="ECO:0007669"/>
    <property type="project" value="InterPro"/>
</dbReference>
<dbReference type="InterPro" id="IPR010921">
    <property type="entry name" value="Trp_repressor/repl_initiator"/>
</dbReference>
<dbReference type="Gene3D" id="1.10.10.10">
    <property type="entry name" value="Winged helix-like DNA-binding domain superfamily/Winged helix DNA-binding domain"/>
    <property type="match status" value="1"/>
</dbReference>
<dbReference type="SUPFAM" id="SSF48295">
    <property type="entry name" value="TrpR-like"/>
    <property type="match status" value="1"/>
</dbReference>
<dbReference type="GO" id="GO:0006313">
    <property type="term" value="P:DNA transposition"/>
    <property type="evidence" value="ECO:0007669"/>
    <property type="project" value="InterPro"/>
</dbReference>